<dbReference type="SUPFAM" id="SSF49772">
    <property type="entry name" value="Ecotin, trypsin inhibitor"/>
    <property type="match status" value="1"/>
</dbReference>
<protein>
    <submittedName>
        <fullName evidence="3">Ecotin</fullName>
    </submittedName>
</protein>
<dbReference type="Proteomes" id="UP000242861">
    <property type="component" value="Unassembled WGS sequence"/>
</dbReference>
<organism evidence="3 4">
    <name type="scientific">Pseudomonas fluvialis</name>
    <dbReference type="NCBI Taxonomy" id="1793966"/>
    <lineage>
        <taxon>Bacteria</taxon>
        <taxon>Pseudomonadati</taxon>
        <taxon>Pseudomonadota</taxon>
        <taxon>Gammaproteobacteria</taxon>
        <taxon>Pseudomonadales</taxon>
        <taxon>Pseudomonadaceae</taxon>
        <taxon>Pseudomonas</taxon>
    </lineage>
</organism>
<dbReference type="InterPro" id="IPR036198">
    <property type="entry name" value="Ecotin_sf"/>
</dbReference>
<dbReference type="PANTHER" id="PTHR35890">
    <property type="match status" value="1"/>
</dbReference>
<evidence type="ECO:0000313" key="4">
    <source>
        <dbReference type="Proteomes" id="UP000242861"/>
    </source>
</evidence>
<comment type="caution">
    <text evidence="3">The sequence shown here is derived from an EMBL/GenBank/DDBJ whole genome shotgun (WGS) entry which is preliminary data.</text>
</comment>
<sequence>MLNRPQLLLIMACSLPLSACATTAETLGAYPSTLPGLQRHVIELPAKDPESDYQVELIAGKTLQVDCNQQRLSGQWQQQTVQGWGYDYYVLQNVGPGISTLMACPEQEPREAFVQVAGEPLMLRYNSKLPLVIFAPHDVEIRYRLWSAGPTWPAASQ</sequence>
<proteinExistence type="inferred from homology"/>
<feature type="signal peptide" evidence="2">
    <location>
        <begin position="1"/>
        <end position="21"/>
    </location>
</feature>
<evidence type="ECO:0000313" key="3">
    <source>
        <dbReference type="EMBL" id="PKF72633.1"/>
    </source>
</evidence>
<dbReference type="RefSeq" id="WP_101192651.1">
    <property type="nucleotide sequence ID" value="NZ_PIYS01000003.1"/>
</dbReference>
<comment type="similarity">
    <text evidence="1">Belongs to the protease inhibitor I11 (ecotin) family.</text>
</comment>
<feature type="chain" id="PRO_5014190231" evidence="2">
    <location>
        <begin position="22"/>
        <end position="157"/>
    </location>
</feature>
<dbReference type="GO" id="GO:0004867">
    <property type="term" value="F:serine-type endopeptidase inhibitor activity"/>
    <property type="evidence" value="ECO:0007669"/>
    <property type="project" value="InterPro"/>
</dbReference>
<dbReference type="Pfam" id="PF03974">
    <property type="entry name" value="Ecotin"/>
    <property type="match status" value="1"/>
</dbReference>
<dbReference type="PIRSF" id="PIRSF006865">
    <property type="entry name" value="Prot_inh_ecotin"/>
    <property type="match status" value="1"/>
</dbReference>
<dbReference type="Gene3D" id="2.60.40.550">
    <property type="entry name" value="Ecotin"/>
    <property type="match status" value="1"/>
</dbReference>
<dbReference type="PANTHER" id="PTHR35890:SF3">
    <property type="entry name" value="ECOTIN"/>
    <property type="match status" value="1"/>
</dbReference>
<evidence type="ECO:0000256" key="1">
    <source>
        <dbReference type="ARBA" id="ARBA00010558"/>
    </source>
</evidence>
<accession>A0A2I0CTD9</accession>
<dbReference type="EMBL" id="PIYS01000003">
    <property type="protein sequence ID" value="PKF72633.1"/>
    <property type="molecule type" value="Genomic_DNA"/>
</dbReference>
<evidence type="ECO:0000256" key="2">
    <source>
        <dbReference type="SAM" id="SignalP"/>
    </source>
</evidence>
<name>A0A2I0CTD9_9PSED</name>
<reference evidence="4" key="1">
    <citation type="submission" date="2017-12" db="EMBL/GenBank/DDBJ databases">
        <authorList>
            <person name="Yu X.-Y."/>
        </authorList>
    </citation>
    <scope>NUCLEOTIDE SEQUENCE [LARGE SCALE GENOMIC DNA]</scope>
    <source>
        <strain evidence="4">ZYSR67-Z</strain>
    </source>
</reference>
<dbReference type="NCBIfam" id="NF002987">
    <property type="entry name" value="PRK03719.1"/>
    <property type="match status" value="1"/>
</dbReference>
<gene>
    <name evidence="3" type="ORF">CW360_02650</name>
</gene>
<keyword evidence="2" id="KW-0732">Signal</keyword>
<dbReference type="InterPro" id="IPR005658">
    <property type="entry name" value="Prot_inh_ecotin"/>
</dbReference>
<dbReference type="AlphaFoldDB" id="A0A2I0CTD9"/>